<dbReference type="EMBL" id="BAABME010020456">
    <property type="protein sequence ID" value="GAA0160464.1"/>
    <property type="molecule type" value="Genomic_DNA"/>
</dbReference>
<feature type="domain" description="Reverse transcriptase" evidence="2">
    <location>
        <begin position="150"/>
        <end position="285"/>
    </location>
</feature>
<gene>
    <name evidence="3" type="ORF">LIER_39048</name>
</gene>
<organism evidence="3 4">
    <name type="scientific">Lithospermum erythrorhizon</name>
    <name type="common">Purple gromwell</name>
    <name type="synonym">Lithospermum officinale var. erythrorhizon</name>
    <dbReference type="NCBI Taxonomy" id="34254"/>
    <lineage>
        <taxon>Eukaryota</taxon>
        <taxon>Viridiplantae</taxon>
        <taxon>Streptophyta</taxon>
        <taxon>Embryophyta</taxon>
        <taxon>Tracheophyta</taxon>
        <taxon>Spermatophyta</taxon>
        <taxon>Magnoliopsida</taxon>
        <taxon>eudicotyledons</taxon>
        <taxon>Gunneridae</taxon>
        <taxon>Pentapetalae</taxon>
        <taxon>asterids</taxon>
        <taxon>lamiids</taxon>
        <taxon>Boraginales</taxon>
        <taxon>Boraginaceae</taxon>
        <taxon>Boraginoideae</taxon>
        <taxon>Lithospermeae</taxon>
        <taxon>Lithospermum</taxon>
    </lineage>
</organism>
<comment type="caution">
    <text evidence="3">The sequence shown here is derived from an EMBL/GenBank/DDBJ whole genome shotgun (WGS) entry which is preliminary data.</text>
</comment>
<dbReference type="InterPro" id="IPR043502">
    <property type="entry name" value="DNA/RNA_pol_sf"/>
</dbReference>
<accession>A0AAV3Q9H6</accession>
<feature type="region of interest" description="Disordered" evidence="1">
    <location>
        <begin position="83"/>
        <end position="123"/>
    </location>
</feature>
<keyword evidence="4" id="KW-1185">Reference proteome</keyword>
<protein>
    <recommendedName>
        <fullName evidence="2">Reverse transcriptase domain-containing protein</fullName>
    </recommendedName>
</protein>
<dbReference type="CDD" id="cd01647">
    <property type="entry name" value="RT_LTR"/>
    <property type="match status" value="1"/>
</dbReference>
<dbReference type="InterPro" id="IPR043128">
    <property type="entry name" value="Rev_trsase/Diguanyl_cyclase"/>
</dbReference>
<dbReference type="PANTHER" id="PTHR24559">
    <property type="entry name" value="TRANSPOSON TY3-I GAG-POL POLYPROTEIN"/>
    <property type="match status" value="1"/>
</dbReference>
<sequence length="342" mass="39124">MVTMGKDPPYATNMVEFTILDMSEGAYNGITSQPTLSQFEVVISKIHLKMKFPTRYGTGEIQGSQNKVRACYLASTNWIKAQMETSSTSKRPDEPRDRNACTMHVPEESPNKGRPHKEVRSVPFDEGDPTKVFKIGTTLEVEHEAMLIRVLREYHHSIDQLVDSSAWYKVVGFLDAFRGYHHILMVDQDVEKTTFITEYGIYCWKVMAFGLKNAGATYQRMVNTTQIGRNIEISVDDMLIKSREAEDHEANLRKNFENLRKNKLRLNPDKCVFRVTSGKFLGYMIYQRGIEPNPEKISAVQAMQCPKTQTILGIAALTRFISRAGDRSLPFYKAIKKLKEFE</sequence>
<proteinExistence type="predicted"/>
<dbReference type="AlphaFoldDB" id="A0AAV3Q9H6"/>
<dbReference type="PANTHER" id="PTHR24559:SF444">
    <property type="entry name" value="REVERSE TRANSCRIPTASE DOMAIN-CONTAINING PROTEIN"/>
    <property type="match status" value="1"/>
</dbReference>
<dbReference type="InterPro" id="IPR000477">
    <property type="entry name" value="RT_dom"/>
</dbReference>
<evidence type="ECO:0000256" key="1">
    <source>
        <dbReference type="SAM" id="MobiDB-lite"/>
    </source>
</evidence>
<reference evidence="3 4" key="1">
    <citation type="submission" date="2024-01" db="EMBL/GenBank/DDBJ databases">
        <title>The complete chloroplast genome sequence of Lithospermum erythrorhizon: insights into the phylogenetic relationship among Boraginaceae species and the maternal lineages of purple gromwells.</title>
        <authorList>
            <person name="Okada T."/>
            <person name="Watanabe K."/>
        </authorList>
    </citation>
    <scope>NUCLEOTIDE SEQUENCE [LARGE SCALE GENOMIC DNA]</scope>
</reference>
<dbReference type="Gene3D" id="3.30.70.270">
    <property type="match status" value="1"/>
</dbReference>
<dbReference type="SUPFAM" id="SSF56672">
    <property type="entry name" value="DNA/RNA polymerases"/>
    <property type="match status" value="1"/>
</dbReference>
<dbReference type="Pfam" id="PF00078">
    <property type="entry name" value="RVT_1"/>
    <property type="match status" value="1"/>
</dbReference>
<feature type="compositionally biased region" description="Basic and acidic residues" evidence="1">
    <location>
        <begin position="90"/>
        <end position="120"/>
    </location>
</feature>
<name>A0AAV3Q9H6_LITER</name>
<evidence type="ECO:0000313" key="4">
    <source>
        <dbReference type="Proteomes" id="UP001454036"/>
    </source>
</evidence>
<evidence type="ECO:0000313" key="3">
    <source>
        <dbReference type="EMBL" id="GAA0160464.1"/>
    </source>
</evidence>
<dbReference type="Proteomes" id="UP001454036">
    <property type="component" value="Unassembled WGS sequence"/>
</dbReference>
<evidence type="ECO:0000259" key="2">
    <source>
        <dbReference type="Pfam" id="PF00078"/>
    </source>
</evidence>
<dbReference type="InterPro" id="IPR053134">
    <property type="entry name" value="RNA-dir_DNA_polymerase"/>
</dbReference>